<dbReference type="RefSeq" id="WP_380038375.1">
    <property type="nucleotide sequence ID" value="NZ_JBHSEH010000005.1"/>
</dbReference>
<accession>A0ABV8XN00</accession>
<protein>
    <submittedName>
        <fullName evidence="1">Terminase small subunit</fullName>
    </submittedName>
</protein>
<comment type="caution">
    <text evidence="1">The sequence shown here is derived from an EMBL/GenBank/DDBJ whole genome shotgun (WGS) entry which is preliminary data.</text>
</comment>
<name>A0ABV8XN00_9DEIO</name>
<evidence type="ECO:0000313" key="1">
    <source>
        <dbReference type="EMBL" id="MFC4426216.1"/>
    </source>
</evidence>
<gene>
    <name evidence="1" type="ORF">ACFOZ9_08310</name>
</gene>
<reference evidence="2" key="1">
    <citation type="journal article" date="2019" name="Int. J. Syst. Evol. Microbiol.">
        <title>The Global Catalogue of Microorganisms (GCM) 10K type strain sequencing project: providing services to taxonomists for standard genome sequencing and annotation.</title>
        <authorList>
            <consortium name="The Broad Institute Genomics Platform"/>
            <consortium name="The Broad Institute Genome Sequencing Center for Infectious Disease"/>
            <person name="Wu L."/>
            <person name="Ma J."/>
        </authorList>
    </citation>
    <scope>NUCLEOTIDE SEQUENCE [LARGE SCALE GENOMIC DNA]</scope>
    <source>
        <strain evidence="2">CCUG 56029</strain>
    </source>
</reference>
<sequence>MTQPDAPQPKTADELGAALTPQHRAFAEAYAQSGDASKAALAAGYAPSGTKNQGHRLLKREDVGAYLRALANATHGERIATLTELREFWTGTMREAEYDMRDRLKASEMLGKSFGAFIEKREHSGGLTIEVVYGDE</sequence>
<dbReference type="InterPro" id="IPR005335">
    <property type="entry name" value="Terminase_ssu"/>
</dbReference>
<dbReference type="Proteomes" id="UP001595998">
    <property type="component" value="Unassembled WGS sequence"/>
</dbReference>
<keyword evidence="2" id="KW-1185">Reference proteome</keyword>
<dbReference type="Gene3D" id="1.10.10.1400">
    <property type="entry name" value="Terminase, small subunit, N-terminal DNA-binding domain, HTH motif"/>
    <property type="match status" value="1"/>
</dbReference>
<proteinExistence type="predicted"/>
<dbReference type="Pfam" id="PF03592">
    <property type="entry name" value="Terminase_2"/>
    <property type="match status" value="1"/>
</dbReference>
<evidence type="ECO:0000313" key="2">
    <source>
        <dbReference type="Proteomes" id="UP001595998"/>
    </source>
</evidence>
<dbReference type="InterPro" id="IPR038713">
    <property type="entry name" value="Terminase_Gp1_N_sf"/>
</dbReference>
<organism evidence="1 2">
    <name type="scientific">Deinococcus navajonensis</name>
    <dbReference type="NCBI Taxonomy" id="309884"/>
    <lineage>
        <taxon>Bacteria</taxon>
        <taxon>Thermotogati</taxon>
        <taxon>Deinococcota</taxon>
        <taxon>Deinococci</taxon>
        <taxon>Deinococcales</taxon>
        <taxon>Deinococcaceae</taxon>
        <taxon>Deinococcus</taxon>
    </lineage>
</organism>
<dbReference type="EMBL" id="JBHSEH010000005">
    <property type="protein sequence ID" value="MFC4426216.1"/>
    <property type="molecule type" value="Genomic_DNA"/>
</dbReference>